<evidence type="ECO:0000313" key="2">
    <source>
        <dbReference type="Proteomes" id="UP000002366"/>
    </source>
</evidence>
<gene>
    <name evidence="1" type="ordered locus">Amico_1914</name>
</gene>
<keyword evidence="1" id="KW-0378">Hydrolase</keyword>
<evidence type="ECO:0000313" key="1">
    <source>
        <dbReference type="EMBL" id="ADE58025.1"/>
    </source>
</evidence>
<protein>
    <submittedName>
        <fullName evidence="1">Phosphohydrolase (DHH superfamily)-like protein</fullName>
    </submittedName>
</protein>
<keyword evidence="2" id="KW-1185">Reference proteome</keyword>
<organism evidence="1 2">
    <name type="scientific">Aminobacterium colombiense (strain DSM 12261 / ALA-1)</name>
    <dbReference type="NCBI Taxonomy" id="572547"/>
    <lineage>
        <taxon>Bacteria</taxon>
        <taxon>Thermotogati</taxon>
        <taxon>Synergistota</taxon>
        <taxon>Synergistia</taxon>
        <taxon>Synergistales</taxon>
        <taxon>Aminobacteriaceae</taxon>
        <taxon>Aminobacterium</taxon>
    </lineage>
</organism>
<proteinExistence type="predicted"/>
<dbReference type="PANTHER" id="PTHR42146">
    <property type="entry name" value="3',5'-CYCLIC-NUCLEOTIDE PHOSPHODIESTERASE"/>
    <property type="match status" value="1"/>
</dbReference>
<dbReference type="SUPFAM" id="SSF64182">
    <property type="entry name" value="DHH phosphoesterases"/>
    <property type="match status" value="1"/>
</dbReference>
<dbReference type="InterPro" id="IPR038763">
    <property type="entry name" value="DHH_sf"/>
</dbReference>
<dbReference type="HOGENOM" id="CLU_784445_0_0_0"/>
<reference evidence="1 2" key="1">
    <citation type="journal article" date="2010" name="Stand. Genomic Sci.">
        <title>Complete genome sequence of Aminobacterium colombiense type strain (ALA-1).</title>
        <authorList>
            <person name="Chertkov O."/>
            <person name="Sikorski J."/>
            <person name="Brambilla E."/>
            <person name="Lapidus A."/>
            <person name="Copeland A."/>
            <person name="Glavina Del Rio T."/>
            <person name="Nolan M."/>
            <person name="Lucas S."/>
            <person name="Tice H."/>
            <person name="Cheng J.F."/>
            <person name="Han C."/>
            <person name="Detter J.C."/>
            <person name="Bruce D."/>
            <person name="Tapia R."/>
            <person name="Goodwin L."/>
            <person name="Pitluck S."/>
            <person name="Liolios K."/>
            <person name="Ivanova N."/>
            <person name="Mavromatis K."/>
            <person name="Ovchinnikova G."/>
            <person name="Pati A."/>
            <person name="Chen A."/>
            <person name="Palaniappan K."/>
            <person name="Land M."/>
            <person name="Hauser L."/>
            <person name="Chang Y.J."/>
            <person name="Jeffries C.D."/>
            <person name="Spring S."/>
            <person name="Rohde M."/>
            <person name="Goker M."/>
            <person name="Bristow J."/>
            <person name="Eisen J.A."/>
            <person name="Markowitz V."/>
            <person name="Hugenholtz P."/>
            <person name="Kyrpides N.C."/>
            <person name="Klenk H.P."/>
        </authorList>
    </citation>
    <scope>NUCLEOTIDE SEQUENCE [LARGE SCALE GENOMIC DNA]</scope>
    <source>
        <strain evidence="2">DSM 12261 / ALA-1</strain>
    </source>
</reference>
<dbReference type="eggNOG" id="COG2404">
    <property type="taxonomic scope" value="Bacteria"/>
</dbReference>
<sequence length="332" mass="37244">MAHIRHIISHTDLDGVTAAAVAWHHFKKQSPLKVTLTGYGSVDGMILENLNAHIPMVVLDLFCQKEATIEEIDRTHQPEEPPFLFDHHETTAQRYSNRPWIVVDTSMCAAKVYLEWLLQHEPGTSARCLAGMVDIANDRDLWLNQREESRLWQAMITLCGPESILTRLAFNPSWQLESFEENAAKDFIERQEGRFEKALEIISRSKDIAFVEDGILEFGDVSDFGGLVLDRLDNPPLIVAVAARRVMGDWVLSLRSRNAMAGNVVGILRDGKKVRGGGHDDSAALYFPPFYSQEQIKSSLDAAVRTIQERDKPVGTSLGDLLKAALNDKQKN</sequence>
<dbReference type="RefSeq" id="WP_013049287.1">
    <property type="nucleotide sequence ID" value="NC_014011.1"/>
</dbReference>
<dbReference type="OrthoDB" id="1994at2"/>
<dbReference type="Proteomes" id="UP000002366">
    <property type="component" value="Chromosome"/>
</dbReference>
<dbReference type="AlphaFoldDB" id="D5EHJ3"/>
<dbReference type="EMBL" id="CP001997">
    <property type="protein sequence ID" value="ADE58025.1"/>
    <property type="molecule type" value="Genomic_DNA"/>
</dbReference>
<dbReference type="InterPro" id="IPR052968">
    <property type="entry name" value="Nucleotide_metab_enz"/>
</dbReference>
<accession>D5EHJ3</accession>
<dbReference type="PANTHER" id="PTHR42146:SF1">
    <property type="entry name" value="OLIGORIBONUCLEASE NRNB"/>
    <property type="match status" value="1"/>
</dbReference>
<dbReference type="STRING" id="572547.Amico_1914"/>
<dbReference type="GO" id="GO:0016787">
    <property type="term" value="F:hydrolase activity"/>
    <property type="evidence" value="ECO:0007669"/>
    <property type="project" value="UniProtKB-KW"/>
</dbReference>
<dbReference type="KEGG" id="aco:Amico_1914"/>
<name>D5EHJ3_AMICL</name>